<proteinExistence type="predicted"/>
<keyword evidence="3" id="KW-1185">Reference proteome</keyword>
<dbReference type="Proteomes" id="UP000276133">
    <property type="component" value="Unassembled WGS sequence"/>
</dbReference>
<keyword evidence="1" id="KW-0812">Transmembrane</keyword>
<keyword evidence="1" id="KW-0472">Membrane</keyword>
<name>A0A3M7TD45_BRAPC</name>
<organism evidence="2 3">
    <name type="scientific">Brachionus plicatilis</name>
    <name type="common">Marine rotifer</name>
    <name type="synonym">Brachionus muelleri</name>
    <dbReference type="NCBI Taxonomy" id="10195"/>
    <lineage>
        <taxon>Eukaryota</taxon>
        <taxon>Metazoa</taxon>
        <taxon>Spiralia</taxon>
        <taxon>Gnathifera</taxon>
        <taxon>Rotifera</taxon>
        <taxon>Eurotatoria</taxon>
        <taxon>Monogononta</taxon>
        <taxon>Pseudotrocha</taxon>
        <taxon>Ploima</taxon>
        <taxon>Brachionidae</taxon>
        <taxon>Brachionus</taxon>
    </lineage>
</organism>
<sequence length="105" mass="12483">MFSFSVEFLFCFRNKESLKSICLIIDFFFFAIDLTYLFLIGFDTIEEIDIVKLEFELLKFSCILKNIKRPDFMLVSLLIKELPCNCSFLIQEQNNKSKNMSTFYP</sequence>
<gene>
    <name evidence="2" type="ORF">BpHYR1_015921</name>
</gene>
<evidence type="ECO:0000313" key="2">
    <source>
        <dbReference type="EMBL" id="RNA45121.1"/>
    </source>
</evidence>
<keyword evidence="1" id="KW-1133">Transmembrane helix</keyword>
<comment type="caution">
    <text evidence="2">The sequence shown here is derived from an EMBL/GenBank/DDBJ whole genome shotgun (WGS) entry which is preliminary data.</text>
</comment>
<dbReference type="EMBL" id="REGN01000023">
    <property type="protein sequence ID" value="RNA45121.1"/>
    <property type="molecule type" value="Genomic_DNA"/>
</dbReference>
<evidence type="ECO:0000256" key="1">
    <source>
        <dbReference type="SAM" id="Phobius"/>
    </source>
</evidence>
<protein>
    <submittedName>
        <fullName evidence="2">Uncharacterized protein</fullName>
    </submittedName>
</protein>
<dbReference type="AlphaFoldDB" id="A0A3M7TD45"/>
<evidence type="ECO:0000313" key="3">
    <source>
        <dbReference type="Proteomes" id="UP000276133"/>
    </source>
</evidence>
<accession>A0A3M7TD45</accession>
<feature type="transmembrane region" description="Helical" evidence="1">
    <location>
        <begin position="21"/>
        <end position="42"/>
    </location>
</feature>
<reference evidence="2 3" key="1">
    <citation type="journal article" date="2018" name="Sci. Rep.">
        <title>Genomic signatures of local adaptation to the degree of environmental predictability in rotifers.</title>
        <authorList>
            <person name="Franch-Gras L."/>
            <person name="Hahn C."/>
            <person name="Garcia-Roger E.M."/>
            <person name="Carmona M.J."/>
            <person name="Serra M."/>
            <person name="Gomez A."/>
        </authorList>
    </citation>
    <scope>NUCLEOTIDE SEQUENCE [LARGE SCALE GENOMIC DNA]</scope>
    <source>
        <strain evidence="2">HYR1</strain>
    </source>
</reference>